<dbReference type="FunFam" id="1.10.287.950:FF:000001">
    <property type="entry name" value="Methyl-accepting chemotaxis sensory transducer"/>
    <property type="match status" value="1"/>
</dbReference>
<proteinExistence type="inferred from homology"/>
<dbReference type="Pfam" id="PF00672">
    <property type="entry name" value="HAMP"/>
    <property type="match status" value="1"/>
</dbReference>
<dbReference type="SMART" id="SM00283">
    <property type="entry name" value="MA"/>
    <property type="match status" value="1"/>
</dbReference>
<keyword evidence="2 7" id="KW-0812">Transmembrane</keyword>
<comment type="similarity">
    <text evidence="6">Belongs to the methyl-accepting chemotaxis (MCP) protein family.</text>
</comment>
<evidence type="ECO:0000256" key="5">
    <source>
        <dbReference type="ARBA" id="ARBA00023224"/>
    </source>
</evidence>
<reference evidence="10" key="1">
    <citation type="submission" date="2018-06" db="EMBL/GenBank/DDBJ databases">
        <authorList>
            <person name="Zhirakovskaya E."/>
        </authorList>
    </citation>
    <scope>NUCLEOTIDE SEQUENCE</scope>
</reference>
<evidence type="ECO:0000256" key="6">
    <source>
        <dbReference type="ARBA" id="ARBA00029447"/>
    </source>
</evidence>
<dbReference type="SMART" id="SM00304">
    <property type="entry name" value="HAMP"/>
    <property type="match status" value="2"/>
</dbReference>
<feature type="transmembrane region" description="Helical" evidence="7">
    <location>
        <begin position="272"/>
        <end position="292"/>
    </location>
</feature>
<dbReference type="CDD" id="cd06225">
    <property type="entry name" value="HAMP"/>
    <property type="match status" value="1"/>
</dbReference>
<keyword evidence="4 7" id="KW-0472">Membrane</keyword>
<dbReference type="EMBL" id="UOFZ01000170">
    <property type="protein sequence ID" value="VAX14309.1"/>
    <property type="molecule type" value="Genomic_DNA"/>
</dbReference>
<evidence type="ECO:0000256" key="7">
    <source>
        <dbReference type="SAM" id="Phobius"/>
    </source>
</evidence>
<organism evidence="10">
    <name type="scientific">hydrothermal vent metagenome</name>
    <dbReference type="NCBI Taxonomy" id="652676"/>
    <lineage>
        <taxon>unclassified sequences</taxon>
        <taxon>metagenomes</taxon>
        <taxon>ecological metagenomes</taxon>
    </lineage>
</organism>
<accession>A0A3B1B7T2</accession>
<evidence type="ECO:0000313" key="10">
    <source>
        <dbReference type="EMBL" id="VAX14309.1"/>
    </source>
</evidence>
<dbReference type="PANTHER" id="PTHR32089:SF119">
    <property type="entry name" value="METHYL-ACCEPTING CHEMOTAXIS PROTEIN CTPL"/>
    <property type="match status" value="1"/>
</dbReference>
<gene>
    <name evidence="10" type="ORF">MNBD_GAMMA24-41</name>
</gene>
<dbReference type="PROSITE" id="PS50111">
    <property type="entry name" value="CHEMOTAXIS_TRANSDUC_2"/>
    <property type="match status" value="1"/>
</dbReference>
<dbReference type="InterPro" id="IPR003660">
    <property type="entry name" value="HAMP_dom"/>
</dbReference>
<dbReference type="PANTHER" id="PTHR32089">
    <property type="entry name" value="METHYL-ACCEPTING CHEMOTAXIS PROTEIN MCPB"/>
    <property type="match status" value="1"/>
</dbReference>
<name>A0A3B1B7T2_9ZZZZ</name>
<dbReference type="GO" id="GO:0016020">
    <property type="term" value="C:membrane"/>
    <property type="evidence" value="ECO:0007669"/>
    <property type="project" value="UniProtKB-SubCell"/>
</dbReference>
<feature type="domain" description="HAMP" evidence="9">
    <location>
        <begin position="293"/>
        <end position="347"/>
    </location>
</feature>
<dbReference type="InterPro" id="IPR004089">
    <property type="entry name" value="MCPsignal_dom"/>
</dbReference>
<dbReference type="PROSITE" id="PS50885">
    <property type="entry name" value="HAMP"/>
    <property type="match status" value="1"/>
</dbReference>
<keyword evidence="5" id="KW-0807">Transducer</keyword>
<dbReference type="SUPFAM" id="SSF58104">
    <property type="entry name" value="Methyl-accepting chemotaxis protein (MCP) signaling domain"/>
    <property type="match status" value="1"/>
</dbReference>
<evidence type="ECO:0000259" key="8">
    <source>
        <dbReference type="PROSITE" id="PS50111"/>
    </source>
</evidence>
<dbReference type="AlphaFoldDB" id="A0A3B1B7T2"/>
<dbReference type="SMART" id="SM01358">
    <property type="entry name" value="HBM"/>
    <property type="match status" value="1"/>
</dbReference>
<dbReference type="InterPro" id="IPR032255">
    <property type="entry name" value="HBM"/>
</dbReference>
<protein>
    <submittedName>
        <fullName evidence="10">Methyl-accepting chemotaxis sensor/transducer protein</fullName>
    </submittedName>
</protein>
<comment type="subcellular location">
    <subcellularLocation>
        <location evidence="1">Membrane</location>
        <topology evidence="1">Multi-pass membrane protein</topology>
    </subcellularLocation>
</comment>
<evidence type="ECO:0000256" key="1">
    <source>
        <dbReference type="ARBA" id="ARBA00004141"/>
    </source>
</evidence>
<dbReference type="Gene3D" id="1.10.287.950">
    <property type="entry name" value="Methyl-accepting chemotaxis protein"/>
    <property type="match status" value="1"/>
</dbReference>
<dbReference type="CDD" id="cd11386">
    <property type="entry name" value="MCP_signal"/>
    <property type="match status" value="1"/>
</dbReference>
<sequence>MNNCSIKTKLILLTLLFALGMVGMLALARYNSSYIYSLQQAQLTVSKIETGMLTLRRNEKDFLARHALKYQKKFETNYQTLQQHITRLQALLTKSHIDSRQLTQLARSLTNYRKNFNDMVEMQKKLGLDHKSGLHGSLRNAVHKAEQRLKDLDNVLLLKDMYLLRRREKDFLQRLDLKYRKKFNQDFTAFMRDLDTVEFSPENRQAIRQDMLRYRDDFHALIKGYQQKGLSSKQGLHGKMRNTVHQSEDMLNSLAETTHTRIQDELQHSSSLNWILSLSLLSLLVLIIYRIASGIIKPVQSLSQVMNNVSHDNDLTLRAVQQDKKDEVSSMARYFNKMMEEFHAMLSRVYDSASQLSDSSLALNSVSQETNVRVSRQNSETEQVAAAINQMTATVQEVAQHAADAADASRLAYEEAHKGKDVVSANLAGICKLKDEVNNAATMLNQLSSDSANIGEVLNVIRDIAEQTNLLALNAAIEAARAGEQGRGFAVVADEVRTLAQRSRQSTQKIEEIVERLQNSANKAVDAMQVGQTQTEESVQNAEQVDQSLDEIIRAVDAITEKNIQIASASEEQSSVAEEINRSVANISQIAAESARDVEQTMATSETLSNMSSQLKTLVSHFKLG</sequence>
<evidence type="ECO:0000259" key="9">
    <source>
        <dbReference type="PROSITE" id="PS50885"/>
    </source>
</evidence>
<evidence type="ECO:0000256" key="4">
    <source>
        <dbReference type="ARBA" id="ARBA00023136"/>
    </source>
</evidence>
<dbReference type="GO" id="GO:0007165">
    <property type="term" value="P:signal transduction"/>
    <property type="evidence" value="ECO:0007669"/>
    <property type="project" value="UniProtKB-KW"/>
</dbReference>
<keyword evidence="3 7" id="KW-1133">Transmembrane helix</keyword>
<dbReference type="Pfam" id="PF00015">
    <property type="entry name" value="MCPsignal"/>
    <property type="match status" value="1"/>
</dbReference>
<evidence type="ECO:0000256" key="3">
    <source>
        <dbReference type="ARBA" id="ARBA00022989"/>
    </source>
</evidence>
<evidence type="ECO:0000256" key="2">
    <source>
        <dbReference type="ARBA" id="ARBA00022692"/>
    </source>
</evidence>
<feature type="domain" description="Methyl-accepting transducer" evidence="8">
    <location>
        <begin position="352"/>
        <end position="588"/>
    </location>
</feature>